<evidence type="ECO:0000313" key="2">
    <source>
        <dbReference type="Proteomes" id="UP001500945"/>
    </source>
</evidence>
<accession>A0ABP8KQU4</accession>
<dbReference type="Proteomes" id="UP001500945">
    <property type="component" value="Unassembled WGS sequence"/>
</dbReference>
<protein>
    <submittedName>
        <fullName evidence="1">Uncharacterized protein</fullName>
    </submittedName>
</protein>
<dbReference type="RefSeq" id="WP_345208545.1">
    <property type="nucleotide sequence ID" value="NZ_BAABGM010000026.1"/>
</dbReference>
<proteinExistence type="predicted"/>
<reference evidence="2" key="1">
    <citation type="journal article" date="2019" name="Int. J. Syst. Evol. Microbiol.">
        <title>The Global Catalogue of Microorganisms (GCM) 10K type strain sequencing project: providing services to taxonomists for standard genome sequencing and annotation.</title>
        <authorList>
            <consortium name="The Broad Institute Genomics Platform"/>
            <consortium name="The Broad Institute Genome Sequencing Center for Infectious Disease"/>
            <person name="Wu L."/>
            <person name="Ma J."/>
        </authorList>
    </citation>
    <scope>NUCLEOTIDE SEQUENCE [LARGE SCALE GENOMIC DNA]</scope>
    <source>
        <strain evidence="2">JCM 17809</strain>
    </source>
</reference>
<evidence type="ECO:0000313" key="1">
    <source>
        <dbReference type="EMBL" id="GAA4413164.1"/>
    </source>
</evidence>
<keyword evidence="2" id="KW-1185">Reference proteome</keyword>
<comment type="caution">
    <text evidence="1">The sequence shown here is derived from an EMBL/GenBank/DDBJ whole genome shotgun (WGS) entry which is preliminary data.</text>
</comment>
<organism evidence="1 2">
    <name type="scientific">Fodinibacter luteus</name>
    <dbReference type="NCBI Taxonomy" id="552064"/>
    <lineage>
        <taxon>Bacteria</taxon>
        <taxon>Bacillati</taxon>
        <taxon>Actinomycetota</taxon>
        <taxon>Actinomycetes</taxon>
        <taxon>Micrococcales</taxon>
        <taxon>Intrasporangiaceae</taxon>
        <taxon>Fodinibacter (ex Wang et al. 2009)</taxon>
    </lineage>
</organism>
<gene>
    <name evidence="1" type="ORF">GCM10023168_35760</name>
</gene>
<name>A0ABP8KQU4_9MICO</name>
<sequence>MPTTNITWYSLGFNIVDKQGFLYYGLEGDSSAHQIFVTAQELTALAHMFRDGGQVVLNDTGGQFYFVTERQDIAAHVQVDPAAPGHHGPKGPKHQT</sequence>
<dbReference type="EMBL" id="BAABGM010000026">
    <property type="protein sequence ID" value="GAA4413164.1"/>
    <property type="molecule type" value="Genomic_DNA"/>
</dbReference>